<reference evidence="2" key="1">
    <citation type="submission" date="2014-06" db="EMBL/GenBank/DDBJ databases">
        <authorList>
            <person name="Berkman P.J."/>
        </authorList>
    </citation>
    <scope>NUCLEOTIDE SEQUENCE [LARGE SCALE GENOMIC DNA]</scope>
</reference>
<keyword evidence="2" id="KW-1185">Reference proteome</keyword>
<protein>
    <submittedName>
        <fullName evidence="1">Uncharacterized protein</fullName>
    </submittedName>
</protein>
<gene>
    <name evidence="1" type="primary">SSCI00110.1</name>
</gene>
<dbReference type="Proteomes" id="UP000242770">
    <property type="component" value="Unassembled WGS sequence"/>
</dbReference>
<sequence>MAAKMGISIDSIAPKVAIFQRCYTSNTSASRISLP</sequence>
<accession>A0A0F7RTC5</accession>
<evidence type="ECO:0000313" key="1">
    <source>
        <dbReference type="EMBL" id="CDR98498.1"/>
    </source>
</evidence>
<evidence type="ECO:0000313" key="2">
    <source>
        <dbReference type="Proteomes" id="UP000242770"/>
    </source>
</evidence>
<organism evidence="1 2">
    <name type="scientific">Sporisorium scitamineum</name>
    <dbReference type="NCBI Taxonomy" id="49012"/>
    <lineage>
        <taxon>Eukaryota</taxon>
        <taxon>Fungi</taxon>
        <taxon>Dikarya</taxon>
        <taxon>Basidiomycota</taxon>
        <taxon>Ustilaginomycotina</taxon>
        <taxon>Ustilaginomycetes</taxon>
        <taxon>Ustilaginales</taxon>
        <taxon>Ustilaginaceae</taxon>
        <taxon>Sporisorium</taxon>
    </lineage>
</organism>
<dbReference type="EMBL" id="CCFA01000019">
    <property type="protein sequence ID" value="CDR98498.1"/>
    <property type="molecule type" value="Genomic_DNA"/>
</dbReference>
<name>A0A0F7RTC5_9BASI</name>
<dbReference type="AlphaFoldDB" id="A0A0F7RTC5"/>
<proteinExistence type="predicted"/>